<proteinExistence type="predicted"/>
<dbReference type="PRINTS" id="PR00332">
    <property type="entry name" value="HISTRIAD"/>
</dbReference>
<evidence type="ECO:0000313" key="5">
    <source>
        <dbReference type="EMBL" id="CAE0148579.1"/>
    </source>
</evidence>
<dbReference type="Gene3D" id="3.30.428.10">
    <property type="entry name" value="HIT-like"/>
    <property type="match status" value="1"/>
</dbReference>
<feature type="short sequence motif" description="Histidine triad motif" evidence="2 3">
    <location>
        <begin position="146"/>
        <end position="150"/>
    </location>
</feature>
<feature type="active site" description="Tele-AMP-histidine intermediate" evidence="1">
    <location>
        <position position="148"/>
    </location>
</feature>
<evidence type="ECO:0000256" key="3">
    <source>
        <dbReference type="PROSITE-ProRule" id="PRU00464"/>
    </source>
</evidence>
<accession>A0A7S3FK91</accession>
<dbReference type="CDD" id="cd01276">
    <property type="entry name" value="PKCI_related"/>
    <property type="match status" value="1"/>
</dbReference>
<dbReference type="PROSITE" id="PS51084">
    <property type="entry name" value="HIT_2"/>
    <property type="match status" value="1"/>
</dbReference>
<gene>
    <name evidence="5" type="ORF">PSIN1315_LOCUS11893</name>
</gene>
<dbReference type="PANTHER" id="PTHR23089">
    <property type="entry name" value="HISTIDINE TRIAD HIT PROTEIN"/>
    <property type="match status" value="1"/>
</dbReference>
<dbReference type="InterPro" id="IPR019808">
    <property type="entry name" value="Histidine_triad_CS"/>
</dbReference>
<dbReference type="EMBL" id="HBHY01018535">
    <property type="protein sequence ID" value="CAE0148579.1"/>
    <property type="molecule type" value="Transcribed_RNA"/>
</dbReference>
<name>A0A7S3FK91_9VIRI</name>
<feature type="domain" description="HIT" evidence="4">
    <location>
        <begin position="52"/>
        <end position="163"/>
    </location>
</feature>
<evidence type="ECO:0000256" key="2">
    <source>
        <dbReference type="PIRSR" id="PIRSR601310-3"/>
    </source>
</evidence>
<dbReference type="InterPro" id="IPR036265">
    <property type="entry name" value="HIT-like_sf"/>
</dbReference>
<dbReference type="InterPro" id="IPR011146">
    <property type="entry name" value="HIT-like"/>
</dbReference>
<protein>
    <recommendedName>
        <fullName evidence="4">HIT domain-containing protein</fullName>
    </recommendedName>
</protein>
<dbReference type="FunFam" id="3.30.428.10:FF:000005">
    <property type="entry name" value="Histidine triad nucleotide-binding protein 1"/>
    <property type="match status" value="1"/>
</dbReference>
<evidence type="ECO:0000256" key="1">
    <source>
        <dbReference type="PIRSR" id="PIRSR601310-1"/>
    </source>
</evidence>
<dbReference type="AlphaFoldDB" id="A0A7S3FK91"/>
<dbReference type="SUPFAM" id="SSF54197">
    <property type="entry name" value="HIT-like"/>
    <property type="match status" value="1"/>
</dbReference>
<sequence length="163" mass="17752">MRAAALRRISSLAPLRAKSPAALPPRRHACRAMSDEQAKAQAAANDDGEPTIFDKIIAKEIPAEVIYEDETCMAFRDINAQAPTHFLVIPKVRDGLTRLSNATEKHKAVLGHCMWAAAHVAKEQGLAKGYRTVINDGPEGCQSVYHLHIHVLGGKQLSWPPGC</sequence>
<dbReference type="PROSITE" id="PS00892">
    <property type="entry name" value="HIT_1"/>
    <property type="match status" value="1"/>
</dbReference>
<organism evidence="5">
    <name type="scientific">Prasinoderma singulare</name>
    <dbReference type="NCBI Taxonomy" id="676789"/>
    <lineage>
        <taxon>Eukaryota</taxon>
        <taxon>Viridiplantae</taxon>
        <taxon>Prasinodermophyta</taxon>
        <taxon>Prasinodermophyceae</taxon>
        <taxon>Prasinodermales</taxon>
        <taxon>Prasinodermaceae</taxon>
        <taxon>Prasinoderma</taxon>
    </lineage>
</organism>
<dbReference type="GO" id="GO:0047627">
    <property type="term" value="F:adenylylsulfatase activity"/>
    <property type="evidence" value="ECO:0007669"/>
    <property type="project" value="UniProtKB-ARBA"/>
</dbReference>
<dbReference type="Pfam" id="PF01230">
    <property type="entry name" value="HIT"/>
    <property type="match status" value="1"/>
</dbReference>
<reference evidence="5" key="1">
    <citation type="submission" date="2021-01" db="EMBL/GenBank/DDBJ databases">
        <authorList>
            <person name="Corre E."/>
            <person name="Pelletier E."/>
            <person name="Niang G."/>
            <person name="Scheremetjew M."/>
            <person name="Finn R."/>
            <person name="Kale V."/>
            <person name="Holt S."/>
            <person name="Cochrane G."/>
            <person name="Meng A."/>
            <person name="Brown T."/>
            <person name="Cohen L."/>
        </authorList>
    </citation>
    <scope>NUCLEOTIDE SEQUENCE</scope>
    <source>
        <strain evidence="5">RCC927</strain>
    </source>
</reference>
<evidence type="ECO:0000259" key="4">
    <source>
        <dbReference type="PROSITE" id="PS51084"/>
    </source>
</evidence>
<dbReference type="InterPro" id="IPR001310">
    <property type="entry name" value="Histidine_triad_HIT"/>
</dbReference>